<sequence>MTQTQTAGIAAFGAPHVAVHDTRPSAEYLLAVEWLENASGKAQLYLQAVAESDFEEGSEEETMGQFMRMMRWKNKFGCDDTESREARYIATPELFEEALSELEPICDYIIPSYREIMDALNDPTFPADERNVIPDTRFYTLQPRHGDYKIWLTGLDSLFQQEKGGVVGDMGEAAPSSEALESESGGNLGPLLNEEEKDTLPNCKDTTNKPFLI</sequence>
<dbReference type="Proteomes" id="UP001390339">
    <property type="component" value="Unassembled WGS sequence"/>
</dbReference>
<feature type="region of interest" description="Disordered" evidence="1">
    <location>
        <begin position="167"/>
        <end position="213"/>
    </location>
</feature>
<name>A0ABR2IH57_9PEZI</name>
<comment type="caution">
    <text evidence="2">The sequence shown here is derived from an EMBL/GenBank/DDBJ whole genome shotgun (WGS) entry which is preliminary data.</text>
</comment>
<feature type="compositionally biased region" description="Low complexity" evidence="1">
    <location>
        <begin position="171"/>
        <end position="185"/>
    </location>
</feature>
<proteinExistence type="predicted"/>
<reference evidence="2 3" key="1">
    <citation type="journal article" date="2024" name="IMA Fungus">
        <title>Apiospora arundinis, a panoply of carbohydrate-active enzymes and secondary metabolites.</title>
        <authorList>
            <person name="Sorensen T."/>
            <person name="Petersen C."/>
            <person name="Muurmann A.T."/>
            <person name="Christiansen J.V."/>
            <person name="Brundto M.L."/>
            <person name="Overgaard C.K."/>
            <person name="Boysen A.T."/>
            <person name="Wollenberg R.D."/>
            <person name="Larsen T.O."/>
            <person name="Sorensen J.L."/>
            <person name="Nielsen K.L."/>
            <person name="Sondergaard T.E."/>
        </authorList>
    </citation>
    <scope>NUCLEOTIDE SEQUENCE [LARGE SCALE GENOMIC DNA]</scope>
    <source>
        <strain evidence="2 3">AAU 773</strain>
    </source>
</reference>
<gene>
    <name evidence="2" type="ORF">PGQ11_008853</name>
</gene>
<feature type="compositionally biased region" description="Polar residues" evidence="1">
    <location>
        <begin position="204"/>
        <end position="213"/>
    </location>
</feature>
<dbReference type="EMBL" id="JAPCWZ010000005">
    <property type="protein sequence ID" value="KAK8862618.1"/>
    <property type="molecule type" value="Genomic_DNA"/>
</dbReference>
<accession>A0ABR2IH57</accession>
<evidence type="ECO:0000313" key="2">
    <source>
        <dbReference type="EMBL" id="KAK8862618.1"/>
    </source>
</evidence>
<evidence type="ECO:0000313" key="3">
    <source>
        <dbReference type="Proteomes" id="UP001390339"/>
    </source>
</evidence>
<keyword evidence="3" id="KW-1185">Reference proteome</keyword>
<evidence type="ECO:0000256" key="1">
    <source>
        <dbReference type="SAM" id="MobiDB-lite"/>
    </source>
</evidence>
<protein>
    <submittedName>
        <fullName evidence="2">Uncharacterized protein</fullName>
    </submittedName>
</protein>
<organism evidence="2 3">
    <name type="scientific">Apiospora arundinis</name>
    <dbReference type="NCBI Taxonomy" id="335852"/>
    <lineage>
        <taxon>Eukaryota</taxon>
        <taxon>Fungi</taxon>
        <taxon>Dikarya</taxon>
        <taxon>Ascomycota</taxon>
        <taxon>Pezizomycotina</taxon>
        <taxon>Sordariomycetes</taxon>
        <taxon>Xylariomycetidae</taxon>
        <taxon>Amphisphaeriales</taxon>
        <taxon>Apiosporaceae</taxon>
        <taxon>Apiospora</taxon>
    </lineage>
</organism>